<dbReference type="EMBL" id="PYDT01000009">
    <property type="protein sequence ID" value="THU49675.1"/>
    <property type="molecule type" value="Genomic_DNA"/>
</dbReference>
<proteinExistence type="predicted"/>
<dbReference type="AlphaFoldDB" id="A0A4S8IMG1"/>
<reference evidence="2 3" key="1">
    <citation type="journal article" date="2019" name="Nat. Plants">
        <title>Genome sequencing of Musa balbisiana reveals subgenome evolution and function divergence in polyploid bananas.</title>
        <authorList>
            <person name="Yao X."/>
        </authorList>
    </citation>
    <scope>NUCLEOTIDE SEQUENCE [LARGE SCALE GENOMIC DNA]</scope>
    <source>
        <strain evidence="3">cv. DH-PKW</strain>
        <tissue evidence="2">Leaves</tissue>
    </source>
</reference>
<feature type="region of interest" description="Disordered" evidence="1">
    <location>
        <begin position="89"/>
        <end position="136"/>
    </location>
</feature>
<accession>A0A4S8IMG1</accession>
<organism evidence="2 3">
    <name type="scientific">Musa balbisiana</name>
    <name type="common">Banana</name>
    <dbReference type="NCBI Taxonomy" id="52838"/>
    <lineage>
        <taxon>Eukaryota</taxon>
        <taxon>Viridiplantae</taxon>
        <taxon>Streptophyta</taxon>
        <taxon>Embryophyta</taxon>
        <taxon>Tracheophyta</taxon>
        <taxon>Spermatophyta</taxon>
        <taxon>Magnoliopsida</taxon>
        <taxon>Liliopsida</taxon>
        <taxon>Zingiberales</taxon>
        <taxon>Musaceae</taxon>
        <taxon>Musa</taxon>
    </lineage>
</organism>
<dbReference type="Proteomes" id="UP000317650">
    <property type="component" value="Chromosome 6"/>
</dbReference>
<feature type="compositionally biased region" description="Basic residues" evidence="1">
    <location>
        <begin position="104"/>
        <end position="131"/>
    </location>
</feature>
<comment type="caution">
    <text evidence="2">The sequence shown here is derived from an EMBL/GenBank/DDBJ whole genome shotgun (WGS) entry which is preliminary data.</text>
</comment>
<evidence type="ECO:0000256" key="1">
    <source>
        <dbReference type="SAM" id="MobiDB-lite"/>
    </source>
</evidence>
<sequence>MAVEERGREGRICFKASKGVKRVSPLAVVNNEKSLPSCPSFIASTTRRTARARLHDASCSRCLRGTIAAGTLTTTPPCPPFLLVSGRPSAGAGADRSAVDTSRGRHRKGSRRRRAAAWRSRSRPRRTRRDRRAVTRPLAPDVSIGCSALITASISIGTGLHTAPKINKSEAMRSQKRRRNRIFRSDLLAFWIDESSTNPRALAFLISTHPKKAVGSCFYRWRRRE</sequence>
<protein>
    <submittedName>
        <fullName evidence="2">Uncharacterized protein</fullName>
    </submittedName>
</protein>
<evidence type="ECO:0000313" key="3">
    <source>
        <dbReference type="Proteomes" id="UP000317650"/>
    </source>
</evidence>
<name>A0A4S8IMG1_MUSBA</name>
<keyword evidence="3" id="KW-1185">Reference proteome</keyword>
<evidence type="ECO:0000313" key="2">
    <source>
        <dbReference type="EMBL" id="THU49675.1"/>
    </source>
</evidence>
<gene>
    <name evidence="2" type="ORF">C4D60_Mb06t12040</name>
</gene>